<sequence>MKRNVFATLLLGLVASLSLPGAFADESSLMENRMVRLNQHAIEQAHQQQAIAPAASDSDAQG</sequence>
<keyword evidence="2" id="KW-1185">Reference proteome</keyword>
<organism evidence="1 2">
    <name type="scientific">Pseudomonas paraeruginosa</name>
    <dbReference type="NCBI Taxonomy" id="2994495"/>
    <lineage>
        <taxon>Bacteria</taxon>
        <taxon>Pseudomonadati</taxon>
        <taxon>Pseudomonadota</taxon>
        <taxon>Gammaproteobacteria</taxon>
        <taxon>Pseudomonadales</taxon>
        <taxon>Pseudomonadaceae</taxon>
        <taxon>Pseudomonas</taxon>
    </lineage>
</organism>
<accession>A0A2R3IYJ3</accession>
<evidence type="ECO:0000313" key="1">
    <source>
        <dbReference type="EMBL" id="AVK06966.1"/>
    </source>
</evidence>
<gene>
    <name evidence="1" type="ORF">CSB93_4902</name>
</gene>
<proteinExistence type="predicted"/>
<dbReference type="Proteomes" id="UP000238390">
    <property type="component" value="Chromosome"/>
</dbReference>
<dbReference type="RefSeq" id="WP_003152898.1">
    <property type="nucleotide sequence ID" value="NZ_CP027169.1"/>
</dbReference>
<reference evidence="1 2" key="1">
    <citation type="submission" date="2018-02" db="EMBL/GenBank/DDBJ databases">
        <title>FDA/CDC Antimicrobial Resistant Isolate Bank Genome Sequencing.</title>
        <authorList>
            <person name="Benahmed F.H."/>
            <person name="Lutgring J.D."/>
            <person name="Yoo B."/>
            <person name="Machado M."/>
            <person name="Brown A."/>
            <person name="McAllister G."/>
            <person name="Perry A."/>
            <person name="Halpin A.L."/>
            <person name="Vavikolanu K."/>
            <person name="Ott S."/>
            <person name="Zhao X."/>
            <person name="Tallon L.J."/>
            <person name="Sadzewicz L."/>
            <person name="Aluvathingal J."/>
            <person name="Nadendla S."/>
            <person name="Voskania-kordi A."/>
            <person name="Simonyan V."/>
            <person name="Patel J."/>
            <person name="Shawar R.M."/>
        </authorList>
    </citation>
    <scope>NUCLEOTIDE SEQUENCE [LARGE SCALE GENOMIC DNA]</scope>
    <source>
        <strain evidence="1 2">AR_0356</strain>
    </source>
</reference>
<name>A0A2R3IYJ3_9PSED</name>
<dbReference type="AlphaFoldDB" id="A0A2R3IYJ3"/>
<evidence type="ECO:0000313" key="2">
    <source>
        <dbReference type="Proteomes" id="UP000238390"/>
    </source>
</evidence>
<protein>
    <submittedName>
        <fullName evidence="1">Uncharacterized protein</fullName>
    </submittedName>
</protein>
<dbReference type="EMBL" id="CP027169">
    <property type="protein sequence ID" value="AVK06966.1"/>
    <property type="molecule type" value="Genomic_DNA"/>
</dbReference>